<dbReference type="Proteomes" id="UP000598633">
    <property type="component" value="Unassembled WGS sequence"/>
</dbReference>
<evidence type="ECO:0000313" key="10">
    <source>
        <dbReference type="EMBL" id="MBD3870946.1"/>
    </source>
</evidence>
<keyword evidence="8" id="KW-0456">Lyase</keyword>
<gene>
    <name evidence="10" type="ORF">IFJ97_06250</name>
</gene>
<dbReference type="PROSITE" id="PS00614">
    <property type="entry name" value="IGPS"/>
    <property type="match status" value="1"/>
</dbReference>
<dbReference type="GO" id="GO:0004640">
    <property type="term" value="F:phosphoribosylanthranilate isomerase activity"/>
    <property type="evidence" value="ECO:0007669"/>
    <property type="project" value="TreeGrafter"/>
</dbReference>
<organism evidence="10 11">
    <name type="scientific">Candidatus Sulfomarinibacter kjeldsenii</name>
    <dbReference type="NCBI Taxonomy" id="2885994"/>
    <lineage>
        <taxon>Bacteria</taxon>
        <taxon>Pseudomonadati</taxon>
        <taxon>Acidobacteriota</taxon>
        <taxon>Thermoanaerobaculia</taxon>
        <taxon>Thermoanaerobaculales</taxon>
        <taxon>Candidatus Sulfomarinibacteraceae</taxon>
        <taxon>Candidatus Sulfomarinibacter</taxon>
    </lineage>
</organism>
<keyword evidence="7" id="KW-0057">Aromatic amino acid biosynthesis</keyword>
<dbReference type="PANTHER" id="PTHR22854">
    <property type="entry name" value="TRYPTOPHAN BIOSYNTHESIS PROTEIN"/>
    <property type="match status" value="1"/>
</dbReference>
<comment type="pathway">
    <text evidence="2">Amino-acid biosynthesis; L-tryptophan biosynthesis; L-tryptophan from chorismate: step 4/5.</text>
</comment>
<dbReference type="InterPro" id="IPR013798">
    <property type="entry name" value="Indole-3-glycerol_P_synth_dom"/>
</dbReference>
<evidence type="ECO:0000256" key="1">
    <source>
        <dbReference type="ARBA" id="ARBA00001633"/>
    </source>
</evidence>
<dbReference type="InterPro" id="IPR001468">
    <property type="entry name" value="Indole-3-GlycerolPSynthase_CS"/>
</dbReference>
<accession>A0A8J6YC58</accession>
<dbReference type="EMBL" id="JACXWA010000107">
    <property type="protein sequence ID" value="MBD3870946.1"/>
    <property type="molecule type" value="Genomic_DNA"/>
</dbReference>
<evidence type="ECO:0000256" key="8">
    <source>
        <dbReference type="ARBA" id="ARBA00023239"/>
    </source>
</evidence>
<dbReference type="PANTHER" id="PTHR22854:SF2">
    <property type="entry name" value="INDOLE-3-GLYCEROL-PHOSPHATE SYNTHASE"/>
    <property type="match status" value="1"/>
</dbReference>
<feature type="domain" description="Indole-3-glycerol phosphate synthase" evidence="9">
    <location>
        <begin position="6"/>
        <end position="260"/>
    </location>
</feature>
<dbReference type="CDD" id="cd00331">
    <property type="entry name" value="IGPS"/>
    <property type="match status" value="1"/>
</dbReference>
<dbReference type="InterPro" id="IPR045186">
    <property type="entry name" value="Indole-3-glycerol_P_synth"/>
</dbReference>
<dbReference type="AlphaFoldDB" id="A0A8J6YC58"/>
<evidence type="ECO:0000256" key="3">
    <source>
        <dbReference type="ARBA" id="ARBA00012362"/>
    </source>
</evidence>
<dbReference type="SUPFAM" id="SSF51366">
    <property type="entry name" value="Ribulose-phoshate binding barrel"/>
    <property type="match status" value="1"/>
</dbReference>
<keyword evidence="6" id="KW-0822">Tryptophan biosynthesis</keyword>
<keyword evidence="4" id="KW-0028">Amino-acid biosynthesis</keyword>
<evidence type="ECO:0000256" key="5">
    <source>
        <dbReference type="ARBA" id="ARBA00022793"/>
    </source>
</evidence>
<name>A0A8J6YC58_9BACT</name>
<keyword evidence="5" id="KW-0210">Decarboxylase</keyword>
<comment type="catalytic activity">
    <reaction evidence="1">
        <text>1-(2-carboxyphenylamino)-1-deoxy-D-ribulose 5-phosphate + H(+) = (1S,2R)-1-C-(indol-3-yl)glycerol 3-phosphate + CO2 + H2O</text>
        <dbReference type="Rhea" id="RHEA:23476"/>
        <dbReference type="ChEBI" id="CHEBI:15377"/>
        <dbReference type="ChEBI" id="CHEBI:15378"/>
        <dbReference type="ChEBI" id="CHEBI:16526"/>
        <dbReference type="ChEBI" id="CHEBI:58613"/>
        <dbReference type="ChEBI" id="CHEBI:58866"/>
        <dbReference type="EC" id="4.1.1.48"/>
    </reaction>
</comment>
<sequence>MAETALDRIVADVRRRLETFTEAPGLEEAAREAVEARRAEGLRSLGRALSIAGPALIAECKKASPSAGLIREDFDAAALAGAYSLGGAAAISVVTEPDSFRGDTRWLIDVRGTVDLPVLRKDFIVTRRQLFETAVLGVDAVLLIARILDKEALTDLLQTAAELELEVLLEVFADEDPATAVASGAPILGVNARDLATFEVRLDRVESIAAELPTDRVRVAESGIHGPSDLDRLRRAGYDGFLVGEHLVRSEDPEAAVRDLLGEQASDQ</sequence>
<dbReference type="InterPro" id="IPR011060">
    <property type="entry name" value="RibuloseP-bd_barrel"/>
</dbReference>
<dbReference type="FunFam" id="3.20.20.70:FF:000024">
    <property type="entry name" value="Indole-3-glycerol phosphate synthase"/>
    <property type="match status" value="1"/>
</dbReference>
<evidence type="ECO:0000313" key="11">
    <source>
        <dbReference type="Proteomes" id="UP000598633"/>
    </source>
</evidence>
<dbReference type="GO" id="GO:0004425">
    <property type="term" value="F:indole-3-glycerol-phosphate synthase activity"/>
    <property type="evidence" value="ECO:0007669"/>
    <property type="project" value="UniProtKB-EC"/>
</dbReference>
<dbReference type="InterPro" id="IPR013785">
    <property type="entry name" value="Aldolase_TIM"/>
</dbReference>
<dbReference type="GO" id="GO:0000162">
    <property type="term" value="P:L-tryptophan biosynthetic process"/>
    <property type="evidence" value="ECO:0007669"/>
    <property type="project" value="UniProtKB-UniPathway"/>
</dbReference>
<protein>
    <recommendedName>
        <fullName evidence="3">indole-3-glycerol-phosphate synthase</fullName>
        <ecNumber evidence="3">4.1.1.48</ecNumber>
    </recommendedName>
</protein>
<reference evidence="10 11" key="1">
    <citation type="submission" date="2020-08" db="EMBL/GenBank/DDBJ databases">
        <title>Acidobacteriota in marine sediments use diverse sulfur dissimilation pathways.</title>
        <authorList>
            <person name="Wasmund K."/>
        </authorList>
    </citation>
    <scope>NUCLEOTIDE SEQUENCE [LARGE SCALE GENOMIC DNA]</scope>
    <source>
        <strain evidence="10">MAG AM3-A</strain>
    </source>
</reference>
<dbReference type="Gene3D" id="3.20.20.70">
    <property type="entry name" value="Aldolase class I"/>
    <property type="match status" value="1"/>
</dbReference>
<evidence type="ECO:0000256" key="6">
    <source>
        <dbReference type="ARBA" id="ARBA00022822"/>
    </source>
</evidence>
<dbReference type="Pfam" id="PF00218">
    <property type="entry name" value="IGPS"/>
    <property type="match status" value="1"/>
</dbReference>
<evidence type="ECO:0000256" key="2">
    <source>
        <dbReference type="ARBA" id="ARBA00004696"/>
    </source>
</evidence>
<proteinExistence type="predicted"/>
<evidence type="ECO:0000259" key="9">
    <source>
        <dbReference type="Pfam" id="PF00218"/>
    </source>
</evidence>
<evidence type="ECO:0000256" key="7">
    <source>
        <dbReference type="ARBA" id="ARBA00023141"/>
    </source>
</evidence>
<dbReference type="UniPathway" id="UPA00035">
    <property type="reaction ID" value="UER00043"/>
</dbReference>
<evidence type="ECO:0000256" key="4">
    <source>
        <dbReference type="ARBA" id="ARBA00022605"/>
    </source>
</evidence>
<comment type="caution">
    <text evidence="10">The sequence shown here is derived from an EMBL/GenBank/DDBJ whole genome shotgun (WGS) entry which is preliminary data.</text>
</comment>
<dbReference type="EC" id="4.1.1.48" evidence="3"/>